<evidence type="ECO:0000256" key="2">
    <source>
        <dbReference type="ARBA" id="ARBA00022737"/>
    </source>
</evidence>
<dbReference type="Ensembl" id="ENSPKIT00000006119.1">
    <property type="protein sequence ID" value="ENSPKIP00000025383.1"/>
    <property type="gene ID" value="ENSPKIG00000008246.1"/>
</dbReference>
<dbReference type="SMART" id="SM01166">
    <property type="entry name" value="DUF1899"/>
    <property type="match status" value="1"/>
</dbReference>
<dbReference type="AlphaFoldDB" id="A0A3B3S4D1"/>
<dbReference type="InterPro" id="IPR015048">
    <property type="entry name" value="DUF1899"/>
</dbReference>
<dbReference type="Gene3D" id="2.130.10.10">
    <property type="entry name" value="YVTN repeat-like/Quinoprotein amine dehydrogenase"/>
    <property type="match status" value="1"/>
</dbReference>
<dbReference type="PROSITE" id="PS50294">
    <property type="entry name" value="WD_REPEATS_REGION"/>
    <property type="match status" value="2"/>
</dbReference>
<dbReference type="PANTHER" id="PTHR10856">
    <property type="entry name" value="CORONIN"/>
    <property type="match status" value="1"/>
</dbReference>
<keyword evidence="1 4" id="KW-0853">WD repeat</keyword>
<comment type="similarity">
    <text evidence="5">Belongs to the WD repeat coronin family.</text>
</comment>
<evidence type="ECO:0000256" key="4">
    <source>
        <dbReference type="PROSITE-ProRule" id="PRU00221"/>
    </source>
</evidence>
<evidence type="ECO:0000313" key="8">
    <source>
        <dbReference type="Proteomes" id="UP000261540"/>
    </source>
</evidence>
<keyword evidence="8" id="KW-1185">Reference proteome</keyword>
<evidence type="ECO:0000256" key="5">
    <source>
        <dbReference type="RuleBase" id="RU280818"/>
    </source>
</evidence>
<organism evidence="7 8">
    <name type="scientific">Paramormyrops kingsleyae</name>
    <dbReference type="NCBI Taxonomy" id="1676925"/>
    <lineage>
        <taxon>Eukaryota</taxon>
        <taxon>Metazoa</taxon>
        <taxon>Chordata</taxon>
        <taxon>Craniata</taxon>
        <taxon>Vertebrata</taxon>
        <taxon>Euteleostomi</taxon>
        <taxon>Actinopterygii</taxon>
        <taxon>Neopterygii</taxon>
        <taxon>Teleostei</taxon>
        <taxon>Osteoglossocephala</taxon>
        <taxon>Osteoglossomorpha</taxon>
        <taxon>Osteoglossiformes</taxon>
        <taxon>Mormyridae</taxon>
        <taxon>Paramormyrops</taxon>
    </lineage>
</organism>
<feature type="domain" description="DUF1899" evidence="6">
    <location>
        <begin position="4"/>
        <end position="68"/>
    </location>
</feature>
<protein>
    <recommendedName>
        <fullName evidence="5">Coronin</fullName>
    </recommendedName>
</protein>
<evidence type="ECO:0000313" key="7">
    <source>
        <dbReference type="Ensembl" id="ENSPKIP00000025383.1"/>
    </source>
</evidence>
<dbReference type="SMART" id="SM00320">
    <property type="entry name" value="WD40"/>
    <property type="match status" value="3"/>
</dbReference>
<reference evidence="7" key="1">
    <citation type="submission" date="2025-08" db="UniProtKB">
        <authorList>
            <consortium name="Ensembl"/>
        </authorList>
    </citation>
    <scope>IDENTIFICATION</scope>
</reference>
<evidence type="ECO:0000256" key="1">
    <source>
        <dbReference type="ARBA" id="ARBA00022574"/>
    </source>
</evidence>
<dbReference type="Pfam" id="PF00400">
    <property type="entry name" value="WD40"/>
    <property type="match status" value="3"/>
</dbReference>
<dbReference type="Proteomes" id="UP000261540">
    <property type="component" value="Unplaced"/>
</dbReference>
<dbReference type="SUPFAM" id="SSF50978">
    <property type="entry name" value="WD40 repeat-like"/>
    <property type="match status" value="1"/>
</dbReference>
<name>A0A3B3S4D1_9TELE</name>
<dbReference type="GeneTree" id="ENSGT00940000159031"/>
<evidence type="ECO:0000259" key="6">
    <source>
        <dbReference type="SMART" id="SM01166"/>
    </source>
</evidence>
<reference evidence="7" key="2">
    <citation type="submission" date="2025-09" db="UniProtKB">
        <authorList>
            <consortium name="Ensembl"/>
        </authorList>
    </citation>
    <scope>IDENTIFICATION</scope>
</reference>
<dbReference type="PROSITE" id="PS50082">
    <property type="entry name" value="WD_REPEATS_2"/>
    <property type="match status" value="2"/>
</dbReference>
<dbReference type="PANTHER" id="PTHR10856:SF23">
    <property type="entry name" value="CORONIN-6"/>
    <property type="match status" value="1"/>
</dbReference>
<keyword evidence="2 5" id="KW-0677">Repeat</keyword>
<feature type="repeat" description="WD" evidence="4">
    <location>
        <begin position="127"/>
        <end position="169"/>
    </location>
</feature>
<dbReference type="FunFam" id="2.130.10.10:FF:000003">
    <property type="entry name" value="Coronin"/>
    <property type="match status" value="1"/>
</dbReference>
<sequence>MSRKVVRQSKFRHVFGQAVKPEQGYDDIRISKATWDSAFCAVNPKFLAIIVESSGGGAVLVLPLSKTGRLDKNYPLVTGHTGPVLDIDWCPHDDNILASGSEDCTAMVWQIPEHGPSRPISEPILTLDGHSKRVCIVSWHPTARNILLTAGNDNLIIIWNVGTGEPVIAMDDHPDIIYSVSWNRNGSLFCTTCKDRRLRVCDPRRQEVVAERLAPHDGIRPMRAIFTREGNIFTTGFTRMSQRELGLWDPTSFEEPIALQEMDTSNGVLLPFYDPDTNIVYLCGKVTRALLRTLNDIRYFEITDEPPHVHYLSTFSSKEPQRGMGFMPKRGVDVSKCEIARLYKLHERRCEPIVMTVPRKKLLEEVQSLRATVLAQEKRICDLENRLSKLTNGMP</sequence>
<dbReference type="InterPro" id="IPR019775">
    <property type="entry name" value="WD40_repeat_CS"/>
</dbReference>
<dbReference type="InterPro" id="IPR015505">
    <property type="entry name" value="Coronin"/>
</dbReference>
<evidence type="ECO:0000256" key="3">
    <source>
        <dbReference type="ARBA" id="ARBA00023054"/>
    </source>
</evidence>
<dbReference type="Pfam" id="PF08953">
    <property type="entry name" value="DUF1899"/>
    <property type="match status" value="1"/>
</dbReference>
<dbReference type="InterPro" id="IPR036322">
    <property type="entry name" value="WD40_repeat_dom_sf"/>
</dbReference>
<dbReference type="PROSITE" id="PS00678">
    <property type="entry name" value="WD_REPEATS_1"/>
    <property type="match status" value="1"/>
</dbReference>
<dbReference type="InterPro" id="IPR001680">
    <property type="entry name" value="WD40_rpt"/>
</dbReference>
<accession>A0A3B3S4D1</accession>
<feature type="repeat" description="WD" evidence="4">
    <location>
        <begin position="77"/>
        <end position="111"/>
    </location>
</feature>
<dbReference type="SMART" id="SM01167">
    <property type="entry name" value="DUF1900"/>
    <property type="match status" value="1"/>
</dbReference>
<dbReference type="GO" id="GO:0016477">
    <property type="term" value="P:cell migration"/>
    <property type="evidence" value="ECO:0007669"/>
    <property type="project" value="TreeGrafter"/>
</dbReference>
<dbReference type="GO" id="GO:0051015">
    <property type="term" value="F:actin filament binding"/>
    <property type="evidence" value="ECO:0007669"/>
    <property type="project" value="TreeGrafter"/>
</dbReference>
<dbReference type="GO" id="GO:0007015">
    <property type="term" value="P:actin filament organization"/>
    <property type="evidence" value="ECO:0007669"/>
    <property type="project" value="TreeGrafter"/>
</dbReference>
<dbReference type="InterPro" id="IPR015943">
    <property type="entry name" value="WD40/YVTN_repeat-like_dom_sf"/>
</dbReference>
<keyword evidence="3" id="KW-0175">Coiled coil</keyword>
<proteinExistence type="inferred from homology"/>